<evidence type="ECO:0000256" key="5">
    <source>
        <dbReference type="SAM" id="Phobius"/>
    </source>
</evidence>
<dbReference type="InterPro" id="IPR000412">
    <property type="entry name" value="ABC_2_transport"/>
</dbReference>
<evidence type="ECO:0000256" key="4">
    <source>
        <dbReference type="ARBA" id="ARBA00023136"/>
    </source>
</evidence>
<dbReference type="InterPro" id="IPR013525">
    <property type="entry name" value="ABC2_TM"/>
</dbReference>
<dbReference type="GO" id="GO:0140359">
    <property type="term" value="F:ABC-type transporter activity"/>
    <property type="evidence" value="ECO:0007669"/>
    <property type="project" value="InterPro"/>
</dbReference>
<name>A0A6J6CA27_9ZZZZ</name>
<dbReference type="PIRSF" id="PIRSF006648">
    <property type="entry name" value="DrrB"/>
    <property type="match status" value="1"/>
</dbReference>
<keyword evidence="2 5" id="KW-0812">Transmembrane</keyword>
<accession>A0A6J6CA27</accession>
<feature type="transmembrane region" description="Helical" evidence="5">
    <location>
        <begin position="183"/>
        <end position="203"/>
    </location>
</feature>
<dbReference type="PANTHER" id="PTHR43229">
    <property type="entry name" value="NODULATION PROTEIN J"/>
    <property type="match status" value="1"/>
</dbReference>
<feature type="domain" description="ABC transmembrane type-2" evidence="6">
    <location>
        <begin position="32"/>
        <end position="267"/>
    </location>
</feature>
<dbReference type="PANTHER" id="PTHR43229:SF2">
    <property type="entry name" value="NODULATION PROTEIN J"/>
    <property type="match status" value="1"/>
</dbReference>
<evidence type="ECO:0000256" key="1">
    <source>
        <dbReference type="ARBA" id="ARBA00004141"/>
    </source>
</evidence>
<evidence type="ECO:0000259" key="6">
    <source>
        <dbReference type="PROSITE" id="PS51012"/>
    </source>
</evidence>
<reference evidence="7" key="1">
    <citation type="submission" date="2020-05" db="EMBL/GenBank/DDBJ databases">
        <authorList>
            <person name="Chiriac C."/>
            <person name="Salcher M."/>
            <person name="Ghai R."/>
            <person name="Kavagutti S V."/>
        </authorList>
    </citation>
    <scope>NUCLEOTIDE SEQUENCE</scope>
</reference>
<proteinExistence type="predicted"/>
<feature type="transmembrane region" description="Helical" evidence="5">
    <location>
        <begin position="156"/>
        <end position="177"/>
    </location>
</feature>
<dbReference type="InterPro" id="IPR047817">
    <property type="entry name" value="ABC2_TM_bact-type"/>
</dbReference>
<dbReference type="EMBL" id="CAEZSX010000009">
    <property type="protein sequence ID" value="CAB4548242.1"/>
    <property type="molecule type" value="Genomic_DNA"/>
</dbReference>
<feature type="transmembrane region" description="Helical" evidence="5">
    <location>
        <begin position="122"/>
        <end position="144"/>
    </location>
</feature>
<dbReference type="Pfam" id="PF01061">
    <property type="entry name" value="ABC2_membrane"/>
    <property type="match status" value="1"/>
</dbReference>
<protein>
    <submittedName>
        <fullName evidence="7">Unannotated protein</fullName>
    </submittedName>
</protein>
<evidence type="ECO:0000313" key="7">
    <source>
        <dbReference type="EMBL" id="CAB4548242.1"/>
    </source>
</evidence>
<evidence type="ECO:0000256" key="2">
    <source>
        <dbReference type="ARBA" id="ARBA00022692"/>
    </source>
</evidence>
<dbReference type="InterPro" id="IPR051784">
    <property type="entry name" value="Nod_factor_ABC_transporter"/>
</dbReference>
<dbReference type="PRINTS" id="PR00164">
    <property type="entry name" value="ABC2TRNSPORT"/>
</dbReference>
<gene>
    <name evidence="7" type="ORF">UFOPK1537_00132</name>
</gene>
<comment type="subcellular location">
    <subcellularLocation>
        <location evidence="1">Membrane</location>
        <topology evidence="1">Multi-pass membrane protein</topology>
    </subcellularLocation>
</comment>
<keyword evidence="3 5" id="KW-1133">Transmembrane helix</keyword>
<sequence length="270" mass="29415">MSTDLRIERAKKFGAWYVAEYRLRHMSKWISEILIVSFGNPIIYLLAIGIGVGSLVDANTGGAGINGVSYLTFLAPALLATAAIQAAMDETSFPTLEGFVWNKSFYGMNSTQLGSSQIVDGVMIAAFIRALITSAAYLVVLWAFGAVSLEAMPTLFLIASLAGLSFGALMLAATSYVKEDDGFFSIVARFIVAPMFLFSGTFYPLEQMPIFLQWIGWISPLWHSTNLSRAVSFGLEVPSWLLVLHVVFLTTAVGVGLLLAKMQFKARLLK</sequence>
<evidence type="ECO:0000256" key="3">
    <source>
        <dbReference type="ARBA" id="ARBA00022989"/>
    </source>
</evidence>
<keyword evidence="4 5" id="KW-0472">Membrane</keyword>
<dbReference type="AlphaFoldDB" id="A0A6J6CA27"/>
<dbReference type="PROSITE" id="PS51012">
    <property type="entry name" value="ABC_TM2"/>
    <property type="match status" value="1"/>
</dbReference>
<feature type="transmembrane region" description="Helical" evidence="5">
    <location>
        <begin position="240"/>
        <end position="260"/>
    </location>
</feature>
<organism evidence="7">
    <name type="scientific">freshwater metagenome</name>
    <dbReference type="NCBI Taxonomy" id="449393"/>
    <lineage>
        <taxon>unclassified sequences</taxon>
        <taxon>metagenomes</taxon>
        <taxon>ecological metagenomes</taxon>
    </lineage>
</organism>
<dbReference type="GO" id="GO:0043190">
    <property type="term" value="C:ATP-binding cassette (ABC) transporter complex"/>
    <property type="evidence" value="ECO:0007669"/>
    <property type="project" value="InterPro"/>
</dbReference>
<feature type="transmembrane region" description="Helical" evidence="5">
    <location>
        <begin position="68"/>
        <end position="88"/>
    </location>
</feature>
<feature type="transmembrane region" description="Helical" evidence="5">
    <location>
        <begin position="33"/>
        <end position="56"/>
    </location>
</feature>